<keyword evidence="8" id="KW-0072">Autophagy</keyword>
<dbReference type="GO" id="GO:0000422">
    <property type="term" value="P:autophagy of mitochondrion"/>
    <property type="evidence" value="ECO:0007669"/>
    <property type="project" value="TreeGrafter"/>
</dbReference>
<evidence type="ECO:0000256" key="2">
    <source>
        <dbReference type="ARBA" id="ARBA00007683"/>
    </source>
</evidence>
<dbReference type="GO" id="GO:0000407">
    <property type="term" value="C:phagophore assembly site"/>
    <property type="evidence" value="ECO:0007669"/>
    <property type="project" value="TreeGrafter"/>
</dbReference>
<keyword evidence="7" id="KW-0653">Protein transport</keyword>
<sequence>MNIRSRLSSWREYLTPISHTSTFRQTGEITPDEFIQAGDYLVDKFPTWAWGSVSPSKCKDFLPADKQYLVTKHVPSHIRASSFDGGVNEGVEGNLDQEVEDEEGWTSTFNNWSSNHRSSQGRDQSPPQSSSIDIGGEQDIDIGLEEEDLEEEDTDAVAILPYSNSALGQSSNRAYNLYIAYSTSYRVPKMYLSGFNADGAPLSPEQMFEDIIGEYKQKTVTIEKAPFLEDITVISIHPCRHANVMKVLLDRTAAKLKDEQLIKEEDVTRDIANLGLADKFHDSNEDEWEEVSSAVSDVEKTIRVDQYLVVFLKFISSVTPGIEHDYTMSAL</sequence>
<evidence type="ECO:0000256" key="11">
    <source>
        <dbReference type="ARBA" id="ARBA00033139"/>
    </source>
</evidence>
<dbReference type="Pfam" id="PF03987">
    <property type="entry name" value="Autophagy_act_C"/>
    <property type="match status" value="1"/>
</dbReference>
<dbReference type="AlphaFoldDB" id="A0A1E3PK38"/>
<evidence type="ECO:0000256" key="7">
    <source>
        <dbReference type="ARBA" id="ARBA00022927"/>
    </source>
</evidence>
<comment type="similarity">
    <text evidence="2">Belongs to the ATG3 family.</text>
</comment>
<dbReference type="InterPro" id="IPR007135">
    <property type="entry name" value="Atg3/Atg10"/>
</dbReference>
<dbReference type="GO" id="GO:0061723">
    <property type="term" value="P:glycophagy"/>
    <property type="evidence" value="ECO:0007669"/>
    <property type="project" value="TreeGrafter"/>
</dbReference>
<dbReference type="GO" id="GO:0000045">
    <property type="term" value="P:autophagosome assembly"/>
    <property type="evidence" value="ECO:0007669"/>
    <property type="project" value="TreeGrafter"/>
</dbReference>
<comment type="function">
    <text evidence="9">E2 conjugating enzyme required for the cytoplasm to vacuole transport (Cvt) and autophagy. Required for selective autophagic degradation of the nucleus (nucleophagy) as well as for mitophagy which contributes to regulate mitochondrial quantity and quality by eliminating the mitochondria to a basal level to fulfill cellular energy requirements and preventing excess ROS production. Responsible for the E2-like covalent binding of phosphatidylethanolamine to the C-terminal Gly of ATG8. The ATG12-ATG5 conjugate plays a role of an E3 and promotes the transfer of ATG8 from ATG3 to phosphatidylethanolamine (PE). This step is required for the membrane association of ATG8. The formation of the ATG8-phosphatidylethanolamine conjugate is essential for autophagy and for the cytoplasm to vacuole transport (Cvt). The ATG8-PE conjugate mediates tethering between adjacent membranes and stimulates membrane hemifusion, leading to expansion of the autophagosomal membrane during autophagy.</text>
</comment>
<accession>A0A1E3PK38</accession>
<evidence type="ECO:0000313" key="13">
    <source>
        <dbReference type="EMBL" id="ODQ65791.1"/>
    </source>
</evidence>
<dbReference type="OrthoDB" id="1584384at2759"/>
<dbReference type="PANTHER" id="PTHR12866">
    <property type="entry name" value="UBIQUITIN-LIKE-CONJUGATING ENZYME ATG3"/>
    <property type="match status" value="1"/>
</dbReference>
<evidence type="ECO:0000256" key="6">
    <source>
        <dbReference type="ARBA" id="ARBA00022786"/>
    </source>
</evidence>
<dbReference type="STRING" id="857566.A0A1E3PK38"/>
<evidence type="ECO:0000256" key="1">
    <source>
        <dbReference type="ARBA" id="ARBA00004496"/>
    </source>
</evidence>
<comment type="subcellular location">
    <subcellularLocation>
        <location evidence="1">Cytoplasm</location>
    </subcellularLocation>
</comment>
<dbReference type="GO" id="GO:0019776">
    <property type="term" value="F:Atg8-family ligase activity"/>
    <property type="evidence" value="ECO:0007669"/>
    <property type="project" value="TreeGrafter"/>
</dbReference>
<evidence type="ECO:0000256" key="5">
    <source>
        <dbReference type="ARBA" id="ARBA00022490"/>
    </source>
</evidence>
<proteinExistence type="inferred from homology"/>
<keyword evidence="4" id="KW-0813">Transport</keyword>
<name>A0A1E3PK38_9ASCO</name>
<organism evidence="13 14">
    <name type="scientific">Nadsonia fulvescens var. elongata DSM 6958</name>
    <dbReference type="NCBI Taxonomy" id="857566"/>
    <lineage>
        <taxon>Eukaryota</taxon>
        <taxon>Fungi</taxon>
        <taxon>Dikarya</taxon>
        <taxon>Ascomycota</taxon>
        <taxon>Saccharomycotina</taxon>
        <taxon>Dipodascomycetes</taxon>
        <taxon>Dipodascales</taxon>
        <taxon>Dipodascales incertae sedis</taxon>
        <taxon>Nadsonia</taxon>
    </lineage>
</organism>
<dbReference type="GO" id="GO:0044804">
    <property type="term" value="P:nucleophagy"/>
    <property type="evidence" value="ECO:0007669"/>
    <property type="project" value="TreeGrafter"/>
</dbReference>
<feature type="compositionally biased region" description="Polar residues" evidence="12">
    <location>
        <begin position="105"/>
        <end position="131"/>
    </location>
</feature>
<dbReference type="GO" id="GO:0005829">
    <property type="term" value="C:cytosol"/>
    <property type="evidence" value="ECO:0007669"/>
    <property type="project" value="TreeGrafter"/>
</dbReference>
<dbReference type="Proteomes" id="UP000095009">
    <property type="component" value="Unassembled WGS sequence"/>
</dbReference>
<evidence type="ECO:0000256" key="8">
    <source>
        <dbReference type="ARBA" id="ARBA00023006"/>
    </source>
</evidence>
<dbReference type="EMBL" id="KV454409">
    <property type="protein sequence ID" value="ODQ65791.1"/>
    <property type="molecule type" value="Genomic_DNA"/>
</dbReference>
<protein>
    <recommendedName>
        <fullName evidence="3">Autophagy-related protein 3</fullName>
    </recommendedName>
    <alternativeName>
        <fullName evidence="10 11">Autophagy-related E2-like conjugation enzyme ATG3</fullName>
    </alternativeName>
</protein>
<dbReference type="GO" id="GO:0015031">
    <property type="term" value="P:protein transport"/>
    <property type="evidence" value="ECO:0007669"/>
    <property type="project" value="UniProtKB-KW"/>
</dbReference>
<keyword evidence="5" id="KW-0963">Cytoplasm</keyword>
<keyword evidence="6" id="KW-0833">Ubl conjugation pathway</keyword>
<evidence type="ECO:0000313" key="14">
    <source>
        <dbReference type="Proteomes" id="UP000095009"/>
    </source>
</evidence>
<evidence type="ECO:0000256" key="9">
    <source>
        <dbReference type="ARBA" id="ARBA00025674"/>
    </source>
</evidence>
<gene>
    <name evidence="13" type="ORF">NADFUDRAFT_24471</name>
</gene>
<evidence type="ECO:0000256" key="4">
    <source>
        <dbReference type="ARBA" id="ARBA00022448"/>
    </source>
</evidence>
<reference evidence="13 14" key="1">
    <citation type="journal article" date="2016" name="Proc. Natl. Acad. Sci. U.S.A.">
        <title>Comparative genomics of biotechnologically important yeasts.</title>
        <authorList>
            <person name="Riley R."/>
            <person name="Haridas S."/>
            <person name="Wolfe K.H."/>
            <person name="Lopes M.R."/>
            <person name="Hittinger C.T."/>
            <person name="Goeker M."/>
            <person name="Salamov A.A."/>
            <person name="Wisecaver J.H."/>
            <person name="Long T.M."/>
            <person name="Calvey C.H."/>
            <person name="Aerts A.L."/>
            <person name="Barry K.W."/>
            <person name="Choi C."/>
            <person name="Clum A."/>
            <person name="Coughlan A.Y."/>
            <person name="Deshpande S."/>
            <person name="Douglass A.P."/>
            <person name="Hanson S.J."/>
            <person name="Klenk H.-P."/>
            <person name="LaButti K.M."/>
            <person name="Lapidus A."/>
            <person name="Lindquist E.A."/>
            <person name="Lipzen A.M."/>
            <person name="Meier-Kolthoff J.P."/>
            <person name="Ohm R.A."/>
            <person name="Otillar R.P."/>
            <person name="Pangilinan J.L."/>
            <person name="Peng Y."/>
            <person name="Rokas A."/>
            <person name="Rosa C.A."/>
            <person name="Scheuner C."/>
            <person name="Sibirny A.A."/>
            <person name="Slot J.C."/>
            <person name="Stielow J.B."/>
            <person name="Sun H."/>
            <person name="Kurtzman C.P."/>
            <person name="Blackwell M."/>
            <person name="Grigoriev I.V."/>
            <person name="Jeffries T.W."/>
        </authorList>
    </citation>
    <scope>NUCLEOTIDE SEQUENCE [LARGE SCALE GENOMIC DNA]</scope>
    <source>
        <strain evidence="13 14">DSM 6958</strain>
    </source>
</reference>
<feature type="region of interest" description="Disordered" evidence="12">
    <location>
        <begin position="98"/>
        <end position="135"/>
    </location>
</feature>
<evidence type="ECO:0000256" key="12">
    <source>
        <dbReference type="SAM" id="MobiDB-lite"/>
    </source>
</evidence>
<evidence type="ECO:0000256" key="3">
    <source>
        <dbReference type="ARBA" id="ARBA00018067"/>
    </source>
</evidence>
<evidence type="ECO:0000256" key="10">
    <source>
        <dbReference type="ARBA" id="ARBA00032144"/>
    </source>
</evidence>
<dbReference type="PANTHER" id="PTHR12866:SF2">
    <property type="entry name" value="UBIQUITIN-LIKE-CONJUGATING ENZYME ATG3"/>
    <property type="match status" value="1"/>
</dbReference>
<keyword evidence="14" id="KW-1185">Reference proteome</keyword>